<name>A0A2K3M8T4_TRIPR</name>
<reference evidence="2 3" key="1">
    <citation type="journal article" date="2014" name="Am. J. Bot.">
        <title>Genome assembly and annotation for red clover (Trifolium pratense; Fabaceae).</title>
        <authorList>
            <person name="Istvanek J."/>
            <person name="Jaros M."/>
            <person name="Krenek A."/>
            <person name="Repkova J."/>
        </authorList>
    </citation>
    <scope>NUCLEOTIDE SEQUENCE [LARGE SCALE GENOMIC DNA]</scope>
    <source>
        <strain evidence="3">cv. Tatra</strain>
        <tissue evidence="2">Young leaves</tissue>
    </source>
</reference>
<feature type="non-terminal residue" evidence="2">
    <location>
        <position position="1"/>
    </location>
</feature>
<dbReference type="InterPro" id="IPR013103">
    <property type="entry name" value="RVT_2"/>
</dbReference>
<dbReference type="Pfam" id="PF07727">
    <property type="entry name" value="RVT_2"/>
    <property type="match status" value="1"/>
</dbReference>
<comment type="caution">
    <text evidence="2">The sequence shown here is derived from an EMBL/GenBank/DDBJ whole genome shotgun (WGS) entry which is preliminary data.</text>
</comment>
<evidence type="ECO:0000313" key="2">
    <source>
        <dbReference type="EMBL" id="PNX87200.1"/>
    </source>
</evidence>
<dbReference type="EMBL" id="ASHM01053247">
    <property type="protein sequence ID" value="PNX87200.1"/>
    <property type="molecule type" value="Genomic_DNA"/>
</dbReference>
<dbReference type="CDD" id="cd09272">
    <property type="entry name" value="RNase_HI_RT_Ty1"/>
    <property type="match status" value="1"/>
</dbReference>
<accession>A0A2K3M8T4</accession>
<dbReference type="PANTHER" id="PTHR11439:SF517">
    <property type="entry name" value="CYSTEINE-RICH RLK (RECEPTOR-LIKE PROTEIN KINASE) 8"/>
    <property type="match status" value="1"/>
</dbReference>
<feature type="domain" description="Reverse transcriptase Ty1/copia-type" evidence="1">
    <location>
        <begin position="2"/>
        <end position="169"/>
    </location>
</feature>
<sequence>SQNWTIHQLDVESAFLHGELTENVYVEQPKGYKKKGDKVYKLKKALYGLKQAPRAWYNKIEAYFGQENFEKCPHEHTLFVKQDEGRILIVSLCVDDLIYTGNNTEMFEDFKYSMKRRFAMTDLGQMRYFLGVEVTQEKYGIFINQQKYAKEILSRFGMEMCNAVSSPIVPGCKLSKDENGKQIDVTKYKQIVGCLMYLLATRPDLAFSICLIARYMDKPTDMHLTAAKRILKYLKGTMSLGIFYKRGNELQLQGWTDSDYAGDIDDRRSTSGYIFKLGSSAISWSSKKQPIVTLSTTEAEFVAAASCVCQAVLHQLGKAQGKSTVIFCDNSSSIKLSKNPIMHGRMKHIDVRYYFIRDLVKDGILELKHCSTCDQIADVMTKPLKLESFTKFREML</sequence>
<dbReference type="SUPFAM" id="SSF56672">
    <property type="entry name" value="DNA/RNA polymerases"/>
    <property type="match status" value="1"/>
</dbReference>
<feature type="non-terminal residue" evidence="2">
    <location>
        <position position="396"/>
    </location>
</feature>
<protein>
    <submittedName>
        <fullName evidence="2">Copia-type polyprotein</fullName>
    </submittedName>
</protein>
<dbReference type="InterPro" id="IPR043502">
    <property type="entry name" value="DNA/RNA_pol_sf"/>
</dbReference>
<gene>
    <name evidence="2" type="ORF">L195_g043286</name>
</gene>
<reference evidence="2 3" key="2">
    <citation type="journal article" date="2017" name="Front. Plant Sci.">
        <title>Gene Classification and Mining of Molecular Markers Useful in Red Clover (Trifolium pratense) Breeding.</title>
        <authorList>
            <person name="Istvanek J."/>
            <person name="Dluhosova J."/>
            <person name="Dluhos P."/>
            <person name="Patkova L."/>
            <person name="Nedelnik J."/>
            <person name="Repkova J."/>
        </authorList>
    </citation>
    <scope>NUCLEOTIDE SEQUENCE [LARGE SCALE GENOMIC DNA]</scope>
    <source>
        <strain evidence="3">cv. Tatra</strain>
        <tissue evidence="2">Young leaves</tissue>
    </source>
</reference>
<proteinExistence type="predicted"/>
<dbReference type="PANTHER" id="PTHR11439">
    <property type="entry name" value="GAG-POL-RELATED RETROTRANSPOSON"/>
    <property type="match status" value="1"/>
</dbReference>
<dbReference type="AlphaFoldDB" id="A0A2K3M8T4"/>
<dbReference type="Proteomes" id="UP000236291">
    <property type="component" value="Unassembled WGS sequence"/>
</dbReference>
<evidence type="ECO:0000259" key="1">
    <source>
        <dbReference type="Pfam" id="PF07727"/>
    </source>
</evidence>
<organism evidence="2 3">
    <name type="scientific">Trifolium pratense</name>
    <name type="common">Red clover</name>
    <dbReference type="NCBI Taxonomy" id="57577"/>
    <lineage>
        <taxon>Eukaryota</taxon>
        <taxon>Viridiplantae</taxon>
        <taxon>Streptophyta</taxon>
        <taxon>Embryophyta</taxon>
        <taxon>Tracheophyta</taxon>
        <taxon>Spermatophyta</taxon>
        <taxon>Magnoliopsida</taxon>
        <taxon>eudicotyledons</taxon>
        <taxon>Gunneridae</taxon>
        <taxon>Pentapetalae</taxon>
        <taxon>rosids</taxon>
        <taxon>fabids</taxon>
        <taxon>Fabales</taxon>
        <taxon>Fabaceae</taxon>
        <taxon>Papilionoideae</taxon>
        <taxon>50 kb inversion clade</taxon>
        <taxon>NPAAA clade</taxon>
        <taxon>Hologalegina</taxon>
        <taxon>IRL clade</taxon>
        <taxon>Trifolieae</taxon>
        <taxon>Trifolium</taxon>
    </lineage>
</organism>
<evidence type="ECO:0000313" key="3">
    <source>
        <dbReference type="Proteomes" id="UP000236291"/>
    </source>
</evidence>